<feature type="domain" description="HTH marR-type" evidence="1">
    <location>
        <begin position="8"/>
        <end position="145"/>
    </location>
</feature>
<dbReference type="Gene3D" id="1.10.10.10">
    <property type="entry name" value="Winged helix-like DNA-binding domain superfamily/Winged helix DNA-binding domain"/>
    <property type="match status" value="1"/>
</dbReference>
<dbReference type="GO" id="GO:0003700">
    <property type="term" value="F:DNA-binding transcription factor activity"/>
    <property type="evidence" value="ECO:0007669"/>
    <property type="project" value="InterPro"/>
</dbReference>
<organism evidence="2 3">
    <name type="scientific">Acrocarpospora phusangensis</name>
    <dbReference type="NCBI Taxonomy" id="1070424"/>
    <lineage>
        <taxon>Bacteria</taxon>
        <taxon>Bacillati</taxon>
        <taxon>Actinomycetota</taxon>
        <taxon>Actinomycetes</taxon>
        <taxon>Streptosporangiales</taxon>
        <taxon>Streptosporangiaceae</taxon>
        <taxon>Acrocarpospora</taxon>
    </lineage>
</organism>
<dbReference type="GO" id="GO:0006950">
    <property type="term" value="P:response to stress"/>
    <property type="evidence" value="ECO:0007669"/>
    <property type="project" value="TreeGrafter"/>
</dbReference>
<sequence length="157" mass="16792">MAGKSRPAASAAEAIAGMDQLIALSLVGQHDVAQRLGLNVTDLTCLGHILGAGDDPISAGQLAERADLTTGAVTGVLNRLEQAGYAFRQADPSDRRRVRVVADPTAAARVAAVYEPLYRRLAELMADYTPDEIGVLTDWFTRATALMRTTLREIRTS</sequence>
<dbReference type="Proteomes" id="UP000640052">
    <property type="component" value="Unassembled WGS sequence"/>
</dbReference>
<dbReference type="PANTHER" id="PTHR33164:SF106">
    <property type="entry name" value="TRANSCRIPTIONAL REGULATORY PROTEIN"/>
    <property type="match status" value="1"/>
</dbReference>
<dbReference type="AlphaFoldDB" id="A0A919QA01"/>
<name>A0A919QA01_9ACTN</name>
<accession>A0A919QA01</accession>
<dbReference type="PANTHER" id="PTHR33164">
    <property type="entry name" value="TRANSCRIPTIONAL REGULATOR, MARR FAMILY"/>
    <property type="match status" value="1"/>
</dbReference>
<dbReference type="EMBL" id="BOOA01000005">
    <property type="protein sequence ID" value="GIH22557.1"/>
    <property type="molecule type" value="Genomic_DNA"/>
</dbReference>
<gene>
    <name evidence="2" type="ORF">Aph01nite_08670</name>
</gene>
<keyword evidence="3" id="KW-1185">Reference proteome</keyword>
<dbReference type="InterPro" id="IPR036388">
    <property type="entry name" value="WH-like_DNA-bd_sf"/>
</dbReference>
<dbReference type="RefSeq" id="WP_204039398.1">
    <property type="nucleotide sequence ID" value="NZ_BOOA01000005.1"/>
</dbReference>
<dbReference type="SMART" id="SM00347">
    <property type="entry name" value="HTH_MARR"/>
    <property type="match status" value="1"/>
</dbReference>
<proteinExistence type="predicted"/>
<comment type="caution">
    <text evidence="2">The sequence shown here is derived from an EMBL/GenBank/DDBJ whole genome shotgun (WGS) entry which is preliminary data.</text>
</comment>
<protein>
    <recommendedName>
        <fullName evidence="1">HTH marR-type domain-containing protein</fullName>
    </recommendedName>
</protein>
<dbReference type="InterPro" id="IPR036390">
    <property type="entry name" value="WH_DNA-bd_sf"/>
</dbReference>
<dbReference type="InterPro" id="IPR039422">
    <property type="entry name" value="MarR/SlyA-like"/>
</dbReference>
<evidence type="ECO:0000313" key="3">
    <source>
        <dbReference type="Proteomes" id="UP000640052"/>
    </source>
</evidence>
<evidence type="ECO:0000259" key="1">
    <source>
        <dbReference type="PROSITE" id="PS50995"/>
    </source>
</evidence>
<dbReference type="InterPro" id="IPR000835">
    <property type="entry name" value="HTH_MarR-typ"/>
</dbReference>
<reference evidence="2" key="1">
    <citation type="submission" date="2021-01" db="EMBL/GenBank/DDBJ databases">
        <title>Whole genome shotgun sequence of Acrocarpospora phusangensis NBRC 108782.</title>
        <authorList>
            <person name="Komaki H."/>
            <person name="Tamura T."/>
        </authorList>
    </citation>
    <scope>NUCLEOTIDE SEQUENCE</scope>
    <source>
        <strain evidence="2">NBRC 108782</strain>
    </source>
</reference>
<dbReference type="SUPFAM" id="SSF46785">
    <property type="entry name" value="Winged helix' DNA-binding domain"/>
    <property type="match status" value="1"/>
</dbReference>
<evidence type="ECO:0000313" key="2">
    <source>
        <dbReference type="EMBL" id="GIH22557.1"/>
    </source>
</evidence>
<dbReference type="Pfam" id="PF12802">
    <property type="entry name" value="MarR_2"/>
    <property type="match status" value="1"/>
</dbReference>
<dbReference type="PROSITE" id="PS50995">
    <property type="entry name" value="HTH_MARR_2"/>
    <property type="match status" value="1"/>
</dbReference>